<keyword evidence="1" id="KW-0812">Transmembrane</keyword>
<gene>
    <name evidence="2" type="ORF">GCM10017581_079640</name>
</gene>
<keyword evidence="3" id="KW-1185">Reference proteome</keyword>
<accession>A0A9W6KTH3</accession>
<feature type="transmembrane region" description="Helical" evidence="1">
    <location>
        <begin position="42"/>
        <end position="61"/>
    </location>
</feature>
<reference evidence="2" key="2">
    <citation type="submission" date="2023-01" db="EMBL/GenBank/DDBJ databases">
        <authorList>
            <person name="Sun Q."/>
            <person name="Evtushenko L."/>
        </authorList>
    </citation>
    <scope>NUCLEOTIDE SEQUENCE</scope>
    <source>
        <strain evidence="2">VKM Ac-1321</strain>
    </source>
</reference>
<proteinExistence type="predicted"/>
<dbReference type="Proteomes" id="UP001143480">
    <property type="component" value="Unassembled WGS sequence"/>
</dbReference>
<evidence type="ECO:0000256" key="1">
    <source>
        <dbReference type="SAM" id="Phobius"/>
    </source>
</evidence>
<reference evidence="2" key="1">
    <citation type="journal article" date="2014" name="Int. J. Syst. Evol. Microbiol.">
        <title>Complete genome sequence of Corynebacterium casei LMG S-19264T (=DSM 44701T), isolated from a smear-ripened cheese.</title>
        <authorList>
            <consortium name="US DOE Joint Genome Institute (JGI-PGF)"/>
            <person name="Walter F."/>
            <person name="Albersmeier A."/>
            <person name="Kalinowski J."/>
            <person name="Ruckert C."/>
        </authorList>
    </citation>
    <scope>NUCLEOTIDE SEQUENCE</scope>
    <source>
        <strain evidence="2">VKM Ac-1321</strain>
    </source>
</reference>
<keyword evidence="1" id="KW-0472">Membrane</keyword>
<evidence type="ECO:0000313" key="2">
    <source>
        <dbReference type="EMBL" id="GLL06216.1"/>
    </source>
</evidence>
<dbReference type="EMBL" id="BSFP01000069">
    <property type="protein sequence ID" value="GLL06216.1"/>
    <property type="molecule type" value="Genomic_DNA"/>
</dbReference>
<protein>
    <submittedName>
        <fullName evidence="2">Uncharacterized protein</fullName>
    </submittedName>
</protein>
<dbReference type="AlphaFoldDB" id="A0A9W6KTH3"/>
<sequence>MVAAAVCDQFRSVLGDRGRQRALDLDDDGFLRQFLHPRVSSCARFVMLFTAILNLLLSNIVEANLFRLGVSRNVGRMSPATAR</sequence>
<evidence type="ECO:0000313" key="3">
    <source>
        <dbReference type="Proteomes" id="UP001143480"/>
    </source>
</evidence>
<organism evidence="2 3">
    <name type="scientific">Dactylosporangium matsuzakiense</name>
    <dbReference type="NCBI Taxonomy" id="53360"/>
    <lineage>
        <taxon>Bacteria</taxon>
        <taxon>Bacillati</taxon>
        <taxon>Actinomycetota</taxon>
        <taxon>Actinomycetes</taxon>
        <taxon>Micromonosporales</taxon>
        <taxon>Micromonosporaceae</taxon>
        <taxon>Dactylosporangium</taxon>
    </lineage>
</organism>
<name>A0A9W6KTH3_9ACTN</name>
<keyword evidence="1" id="KW-1133">Transmembrane helix</keyword>
<comment type="caution">
    <text evidence="2">The sequence shown here is derived from an EMBL/GenBank/DDBJ whole genome shotgun (WGS) entry which is preliminary data.</text>
</comment>